<dbReference type="EMBL" id="JXKA01000003">
    <property type="protein sequence ID" value="PCS13901.1"/>
    <property type="molecule type" value="Genomic_DNA"/>
</dbReference>
<proteinExistence type="predicted"/>
<evidence type="ECO:0000313" key="1">
    <source>
        <dbReference type="EMBL" id="PCS13901.1"/>
    </source>
</evidence>
<dbReference type="Proteomes" id="UP000218744">
    <property type="component" value="Unassembled WGS sequence"/>
</dbReference>
<dbReference type="InterPro" id="IPR029058">
    <property type="entry name" value="AB_hydrolase_fold"/>
</dbReference>
<organism evidence="1 2">
    <name type="scientific">Lactococcus lactis subsp. hordniae</name>
    <dbReference type="NCBI Taxonomy" id="203404"/>
    <lineage>
        <taxon>Bacteria</taxon>
        <taxon>Bacillati</taxon>
        <taxon>Bacillota</taxon>
        <taxon>Bacilli</taxon>
        <taxon>Lactobacillales</taxon>
        <taxon>Streptococcaceae</taxon>
        <taxon>Lactococcus</taxon>
    </lineage>
</organism>
<name>A0A2A5SKA9_LACLH</name>
<sequence>MAQKQVPLILIPGTDANANRFDSFMNELMKQVGKKDILKINVKTDGTTEWTSSLSKKSIDPFIVISFSDSS</sequence>
<reference evidence="1 2" key="1">
    <citation type="submission" date="2014-12" db="EMBL/GenBank/DDBJ databases">
        <title>Draft genome sequences of 10 type strains of Lactococcus.</title>
        <authorList>
            <person name="Sun Z."/>
            <person name="Zhong Z."/>
            <person name="Liu W."/>
            <person name="Zhang W."/>
            <person name="Zhang H."/>
        </authorList>
    </citation>
    <scope>NUCLEOTIDE SEQUENCE [LARGE SCALE GENOMIC DNA]</scope>
    <source>
        <strain evidence="1 2">DSM 20450</strain>
    </source>
</reference>
<dbReference type="AlphaFoldDB" id="A0A2A5SKA9"/>
<gene>
    <name evidence="1" type="ORF">RU90_GL001380</name>
</gene>
<accession>A0A2A5SKA9</accession>
<dbReference type="InterPro" id="IPR010315">
    <property type="entry name" value="DUF915_hydro-like"/>
</dbReference>
<dbReference type="Pfam" id="PF06028">
    <property type="entry name" value="DUF915"/>
    <property type="match status" value="1"/>
</dbReference>
<protein>
    <submittedName>
        <fullName evidence="1">Uncharacterized protein</fullName>
    </submittedName>
</protein>
<comment type="caution">
    <text evidence="1">The sequence shown here is derived from an EMBL/GenBank/DDBJ whole genome shotgun (WGS) entry which is preliminary data.</text>
</comment>
<evidence type="ECO:0000313" key="2">
    <source>
        <dbReference type="Proteomes" id="UP000218744"/>
    </source>
</evidence>
<dbReference type="Gene3D" id="3.40.50.1820">
    <property type="entry name" value="alpha/beta hydrolase"/>
    <property type="match status" value="1"/>
</dbReference>